<dbReference type="HAMAP" id="MF_00505">
    <property type="entry name" value="HSP90"/>
    <property type="match status" value="1"/>
</dbReference>
<dbReference type="PANTHER" id="PTHR11528">
    <property type="entry name" value="HEAT SHOCK PROTEIN 90 FAMILY MEMBER"/>
    <property type="match status" value="1"/>
</dbReference>
<dbReference type="InterPro" id="IPR037196">
    <property type="entry name" value="HSP90_C"/>
</dbReference>
<evidence type="ECO:0000256" key="2">
    <source>
        <dbReference type="ARBA" id="ARBA00008239"/>
    </source>
</evidence>
<evidence type="ECO:0008006" key="10">
    <source>
        <dbReference type="Google" id="ProtNLM"/>
    </source>
</evidence>
<dbReference type="SUPFAM" id="SSF54211">
    <property type="entry name" value="Ribosomal protein S5 domain 2-like"/>
    <property type="match status" value="1"/>
</dbReference>
<organism evidence="9">
    <name type="scientific">marine metagenome</name>
    <dbReference type="NCBI Taxonomy" id="408172"/>
    <lineage>
        <taxon>unclassified sequences</taxon>
        <taxon>metagenomes</taxon>
        <taxon>ecological metagenomes</taxon>
    </lineage>
</organism>
<dbReference type="Gene3D" id="3.40.50.11260">
    <property type="match status" value="1"/>
</dbReference>
<dbReference type="FunFam" id="3.30.565.10:FF:000009">
    <property type="entry name" value="Molecular chaperone HtpG"/>
    <property type="match status" value="1"/>
</dbReference>
<comment type="subcellular location">
    <subcellularLocation>
        <location evidence="1">Cytoplasm</location>
    </subcellularLocation>
</comment>
<dbReference type="GO" id="GO:0005524">
    <property type="term" value="F:ATP binding"/>
    <property type="evidence" value="ECO:0007669"/>
    <property type="project" value="UniProtKB-KW"/>
</dbReference>
<dbReference type="GO" id="GO:0140662">
    <property type="term" value="F:ATP-dependent protein folding chaperone"/>
    <property type="evidence" value="ECO:0007669"/>
    <property type="project" value="InterPro"/>
</dbReference>
<evidence type="ECO:0000256" key="1">
    <source>
        <dbReference type="ARBA" id="ARBA00004496"/>
    </source>
</evidence>
<evidence type="ECO:0000256" key="8">
    <source>
        <dbReference type="SAM" id="MobiDB-lite"/>
    </source>
</evidence>
<dbReference type="GO" id="GO:0016887">
    <property type="term" value="F:ATP hydrolysis activity"/>
    <property type="evidence" value="ECO:0007669"/>
    <property type="project" value="InterPro"/>
</dbReference>
<evidence type="ECO:0000256" key="4">
    <source>
        <dbReference type="ARBA" id="ARBA00022741"/>
    </source>
</evidence>
<dbReference type="Pfam" id="PF00183">
    <property type="entry name" value="HSP90"/>
    <property type="match status" value="1"/>
</dbReference>
<comment type="similarity">
    <text evidence="2">Belongs to the heat shock protein 90 family.</text>
</comment>
<reference evidence="9" key="1">
    <citation type="submission" date="2018-05" db="EMBL/GenBank/DDBJ databases">
        <authorList>
            <person name="Lanie J.A."/>
            <person name="Ng W.-L."/>
            <person name="Kazmierczak K.M."/>
            <person name="Andrzejewski T.M."/>
            <person name="Davidsen T.M."/>
            <person name="Wayne K.J."/>
            <person name="Tettelin H."/>
            <person name="Glass J.I."/>
            <person name="Rusch D."/>
            <person name="Podicherti R."/>
            <person name="Tsui H.-C.T."/>
            <person name="Winkler M.E."/>
        </authorList>
    </citation>
    <scope>NUCLEOTIDE SEQUENCE</scope>
</reference>
<dbReference type="Gene3D" id="3.30.565.10">
    <property type="entry name" value="Histidine kinase-like ATPase, C-terminal domain"/>
    <property type="match status" value="1"/>
</dbReference>
<dbReference type="NCBIfam" id="NF003555">
    <property type="entry name" value="PRK05218.1"/>
    <property type="match status" value="1"/>
</dbReference>
<dbReference type="Pfam" id="PF13589">
    <property type="entry name" value="HATPase_c_3"/>
    <property type="match status" value="1"/>
</dbReference>
<sequence length="631" mass="72545">MPKSEKLEFQTEVSQLLKLMINSVYSEKEVFVRELISNASDACDKLRYLATTKEKLIQDDPDLKIQIQINKKENFISFIDNGIGMNKKDLIENLGTIARSGTTQFIKEMSESKTKDLSLIGQFGVGFYSAFMVAAETQVTTRKAGENKIWIWKSDGESNFTIEESEDLNLLESNRGTKINLTLSKESKDFLDKIKIEDIIRRYSDHISIPIFVTDGSEKKDEVSKPVNSASAIWTRPKNKITQEQYKEFYNHVGHMFDDPWMVSHYKAEGKIEYTVLNFIPSTKPFDLYDPARENRLKLYVKKVFITDNCPELIPPYLRFLRGIIDSEDLPLNISREMLQNNPVVTKIRNSLVKRTISDLKKKLTSDRQSYEEFWNNFGPVLKEGIYEDFERKDRLLEIALFKNLNSDKLITLEEYVETMTKKQKNIYFITGDSYENIVNSPIIEGYKSRDINVLILDDPVDSFWTSATPSFNEKNFKSVTRGADDLESMDGKKKDEKEKKEDKSADPLIVLLKEKLKDKVKDVRTSSRLTDSPACLVSDESAMDPQLEKILQQHNQLNQGVSLKIMEINPNHKLIKKLTKMSKNKNSLSKVEDVAILLYEQSRIVEGDKPSDPIAFAKKLIDTITNSVDS</sequence>
<evidence type="ECO:0000313" key="9">
    <source>
        <dbReference type="EMBL" id="SVA79680.1"/>
    </source>
</evidence>
<proteinExistence type="inferred from homology"/>
<dbReference type="FunFam" id="3.30.230.80:FF:000002">
    <property type="entry name" value="Molecular chaperone HtpG"/>
    <property type="match status" value="1"/>
</dbReference>
<dbReference type="PRINTS" id="PR00775">
    <property type="entry name" value="HEATSHOCK90"/>
</dbReference>
<dbReference type="InterPro" id="IPR020575">
    <property type="entry name" value="Hsp90_N"/>
</dbReference>
<feature type="compositionally biased region" description="Basic and acidic residues" evidence="8">
    <location>
        <begin position="490"/>
        <end position="502"/>
    </location>
</feature>
<protein>
    <recommendedName>
        <fullName evidence="10">Histidine kinase/HSP90-like ATPase domain-containing protein</fullName>
    </recommendedName>
</protein>
<keyword evidence="3" id="KW-0963">Cytoplasm</keyword>
<evidence type="ECO:0000256" key="3">
    <source>
        <dbReference type="ARBA" id="ARBA00022490"/>
    </source>
</evidence>
<dbReference type="PIRSF" id="PIRSF002583">
    <property type="entry name" value="Hsp90"/>
    <property type="match status" value="1"/>
</dbReference>
<feature type="region of interest" description="Disordered" evidence="8">
    <location>
        <begin position="483"/>
        <end position="502"/>
    </location>
</feature>
<accession>A0A381YRT7</accession>
<keyword evidence="7" id="KW-0143">Chaperone</keyword>
<dbReference type="AlphaFoldDB" id="A0A381YRT7"/>
<evidence type="ECO:0000256" key="6">
    <source>
        <dbReference type="ARBA" id="ARBA00023016"/>
    </source>
</evidence>
<dbReference type="GO" id="GO:0005737">
    <property type="term" value="C:cytoplasm"/>
    <property type="evidence" value="ECO:0007669"/>
    <property type="project" value="UniProtKB-SubCell"/>
</dbReference>
<dbReference type="CDD" id="cd16927">
    <property type="entry name" value="HATPase_Hsp90-like"/>
    <property type="match status" value="1"/>
</dbReference>
<dbReference type="SUPFAM" id="SSF110942">
    <property type="entry name" value="HSP90 C-terminal domain"/>
    <property type="match status" value="1"/>
</dbReference>
<keyword evidence="4" id="KW-0547">Nucleotide-binding</keyword>
<gene>
    <name evidence="9" type="ORF">METZ01_LOCUS132534</name>
</gene>
<dbReference type="EMBL" id="UINC01018892">
    <property type="protein sequence ID" value="SVA79680.1"/>
    <property type="molecule type" value="Genomic_DNA"/>
</dbReference>
<dbReference type="Gene3D" id="3.30.230.80">
    <property type="match status" value="1"/>
</dbReference>
<evidence type="ECO:0000256" key="5">
    <source>
        <dbReference type="ARBA" id="ARBA00022840"/>
    </source>
</evidence>
<keyword evidence="5" id="KW-0067">ATP-binding</keyword>
<dbReference type="InterPro" id="IPR020568">
    <property type="entry name" value="Ribosomal_Su5_D2-typ_SF"/>
</dbReference>
<evidence type="ECO:0000256" key="7">
    <source>
        <dbReference type="ARBA" id="ARBA00023186"/>
    </source>
</evidence>
<dbReference type="Gene3D" id="1.20.120.790">
    <property type="entry name" value="Heat shock protein 90, C-terminal domain"/>
    <property type="match status" value="1"/>
</dbReference>
<keyword evidence="6" id="KW-0346">Stress response</keyword>
<name>A0A381YRT7_9ZZZZ</name>
<dbReference type="InterPro" id="IPR001404">
    <property type="entry name" value="Hsp90_fam"/>
</dbReference>
<dbReference type="SUPFAM" id="SSF55874">
    <property type="entry name" value="ATPase domain of HSP90 chaperone/DNA topoisomerase II/histidine kinase"/>
    <property type="match status" value="1"/>
</dbReference>
<dbReference type="GO" id="GO:0051082">
    <property type="term" value="F:unfolded protein binding"/>
    <property type="evidence" value="ECO:0007669"/>
    <property type="project" value="InterPro"/>
</dbReference>
<dbReference type="InterPro" id="IPR036890">
    <property type="entry name" value="HATPase_C_sf"/>
</dbReference>